<organism evidence="3 4">
    <name type="scientific">Nocardioides agri</name>
    <dbReference type="NCBI Taxonomy" id="2682843"/>
    <lineage>
        <taxon>Bacteria</taxon>
        <taxon>Bacillati</taxon>
        <taxon>Actinomycetota</taxon>
        <taxon>Actinomycetes</taxon>
        <taxon>Propionibacteriales</taxon>
        <taxon>Nocardioidaceae</taxon>
        <taxon>Nocardioides</taxon>
    </lineage>
</organism>
<feature type="region of interest" description="Disordered" evidence="1">
    <location>
        <begin position="226"/>
        <end position="258"/>
    </location>
</feature>
<name>A0A6L6XSZ4_9ACTN</name>
<feature type="compositionally biased region" description="Basic and acidic residues" evidence="1">
    <location>
        <begin position="12"/>
        <end position="21"/>
    </location>
</feature>
<evidence type="ECO:0000256" key="2">
    <source>
        <dbReference type="SAM" id="Phobius"/>
    </source>
</evidence>
<evidence type="ECO:0000313" key="3">
    <source>
        <dbReference type="EMBL" id="MVQ50514.1"/>
    </source>
</evidence>
<gene>
    <name evidence="3" type="ORF">GON03_15110</name>
</gene>
<keyword evidence="4" id="KW-1185">Reference proteome</keyword>
<reference evidence="3 4" key="1">
    <citation type="submission" date="2019-12" db="EMBL/GenBank/DDBJ databases">
        <authorList>
            <person name="Huq M.A."/>
        </authorList>
    </citation>
    <scope>NUCLEOTIDE SEQUENCE [LARGE SCALE GENOMIC DNA]</scope>
    <source>
        <strain evidence="3 4">MAH-18</strain>
    </source>
</reference>
<dbReference type="AlphaFoldDB" id="A0A6L6XSZ4"/>
<keyword evidence="2" id="KW-1133">Transmembrane helix</keyword>
<dbReference type="EMBL" id="WSEK01000004">
    <property type="protein sequence ID" value="MVQ50514.1"/>
    <property type="molecule type" value="Genomic_DNA"/>
</dbReference>
<evidence type="ECO:0000313" key="4">
    <source>
        <dbReference type="Proteomes" id="UP000473525"/>
    </source>
</evidence>
<comment type="caution">
    <text evidence="3">The sequence shown here is derived from an EMBL/GenBank/DDBJ whole genome shotgun (WGS) entry which is preliminary data.</text>
</comment>
<feature type="transmembrane region" description="Helical" evidence="2">
    <location>
        <begin position="136"/>
        <end position="155"/>
    </location>
</feature>
<feature type="transmembrane region" description="Helical" evidence="2">
    <location>
        <begin position="105"/>
        <end position="124"/>
    </location>
</feature>
<dbReference type="Pfam" id="PF10067">
    <property type="entry name" value="DUF2306"/>
    <property type="match status" value="1"/>
</dbReference>
<protein>
    <submittedName>
        <fullName evidence="3">DUF2306 domain-containing protein</fullName>
    </submittedName>
</protein>
<feature type="region of interest" description="Disordered" evidence="1">
    <location>
        <begin position="1"/>
        <end position="21"/>
    </location>
</feature>
<feature type="compositionally biased region" description="Polar residues" evidence="1">
    <location>
        <begin position="244"/>
        <end position="258"/>
    </location>
</feature>
<feature type="compositionally biased region" description="Basic residues" evidence="1">
    <location>
        <begin position="226"/>
        <end position="238"/>
    </location>
</feature>
<dbReference type="InterPro" id="IPR018750">
    <property type="entry name" value="DUF2306_membrane"/>
</dbReference>
<sequence>MKQLPTRAPIPRRTDARQDRSRASWPVPLALLALSFIPLTAGTLRLVQLAGGPAVIPADDRFTGFPVALVVHIVGAAVFALAGILQFVPRFRRQHQTWHRRAGRVLAVAGLVVAGSAVWLTVAYSPKPGTGDVLYTFRLVFASAMVGAIVVGVRAARTHQIPAHRAWMIRAYAIGLAAGTQVVTEPLGAGLLGTGDVRDDLAKGAGWVINLAVAEWAIRRRPRLARERRPRTAGRRHLLGAGPRNSSDWLRNAESPAQ</sequence>
<proteinExistence type="predicted"/>
<dbReference type="RefSeq" id="WP_157343596.1">
    <property type="nucleotide sequence ID" value="NZ_WSEK01000004.1"/>
</dbReference>
<dbReference type="Proteomes" id="UP000473525">
    <property type="component" value="Unassembled WGS sequence"/>
</dbReference>
<feature type="transmembrane region" description="Helical" evidence="2">
    <location>
        <begin position="23"/>
        <end position="44"/>
    </location>
</feature>
<feature type="transmembrane region" description="Helical" evidence="2">
    <location>
        <begin position="64"/>
        <end position="85"/>
    </location>
</feature>
<evidence type="ECO:0000256" key="1">
    <source>
        <dbReference type="SAM" id="MobiDB-lite"/>
    </source>
</evidence>
<keyword evidence="2" id="KW-0472">Membrane</keyword>
<keyword evidence="2" id="KW-0812">Transmembrane</keyword>
<accession>A0A6L6XSZ4</accession>